<dbReference type="HOGENOM" id="CLU_1128018_0_0_6"/>
<gene>
    <name evidence="1" type="ORF">MARPU_11040</name>
</gene>
<dbReference type="AlphaFoldDB" id="W0E472"/>
<dbReference type="STRING" id="765910.MARPU_11040"/>
<reference evidence="1 2" key="1">
    <citation type="submission" date="2013-12" db="EMBL/GenBank/DDBJ databases">
        <authorList>
            <consortium name="DOE Joint Genome Institute"/>
            <person name="Bryant D.A."/>
            <person name="Huntemann M."/>
            <person name="Han J."/>
            <person name="Chen A."/>
            <person name="Kyrpides N."/>
            <person name="Mavromatis K."/>
            <person name="Markowitz V."/>
            <person name="Palaniappan K."/>
            <person name="Ivanova N."/>
            <person name="Schaumberg A."/>
            <person name="Pati A."/>
            <person name="Liolios K."/>
            <person name="Nordberg H.P."/>
            <person name="Cantor M.N."/>
            <person name="Hua S.X."/>
            <person name="Woyke T."/>
        </authorList>
    </citation>
    <scope>NUCLEOTIDE SEQUENCE [LARGE SCALE GENOMIC DNA]</scope>
    <source>
        <strain evidence="1 2">984</strain>
    </source>
</reference>
<accession>W0E472</accession>
<evidence type="ECO:0000313" key="1">
    <source>
        <dbReference type="EMBL" id="AHF05547.1"/>
    </source>
</evidence>
<dbReference type="KEGG" id="mpur:MARPU_11040"/>
<name>W0E472_MARPU</name>
<keyword evidence="2" id="KW-1185">Reference proteome</keyword>
<protein>
    <submittedName>
        <fullName evidence="1">Uncharacterized protein</fullName>
    </submittedName>
</protein>
<sequence length="246" mass="27761">MDDCVRDLLKNQSKDGRAGLWLFQCCSLRSGLLCAKRIISLLKTEAGGLFRPFPVRLEAKNGARNDVDQLLRVMADHLELSLEGRSRREQLEAVSTTLCGSLQAGSIAFIEIHGCNWLVDNEPTALHWVVMDFWRRLIADLEIVARQRAGSVTLLAALFVDDQLPEGALSPEHCCSLADVHRDRCLEIELRNWTADEVDDWLARFGMTNHPDETIRSVRDLVMRISDGVPCLIEHELLKQLCPMTD</sequence>
<dbReference type="Proteomes" id="UP000005275">
    <property type="component" value="Chromosome"/>
</dbReference>
<proteinExistence type="predicted"/>
<dbReference type="EMBL" id="CP007031">
    <property type="protein sequence ID" value="AHF05547.1"/>
    <property type="molecule type" value="Genomic_DNA"/>
</dbReference>
<organism evidence="1 2">
    <name type="scientific">Marichromatium purpuratum 984</name>
    <dbReference type="NCBI Taxonomy" id="765910"/>
    <lineage>
        <taxon>Bacteria</taxon>
        <taxon>Pseudomonadati</taxon>
        <taxon>Pseudomonadota</taxon>
        <taxon>Gammaproteobacteria</taxon>
        <taxon>Chromatiales</taxon>
        <taxon>Chromatiaceae</taxon>
        <taxon>Marichromatium</taxon>
    </lineage>
</organism>
<evidence type="ECO:0000313" key="2">
    <source>
        <dbReference type="Proteomes" id="UP000005275"/>
    </source>
</evidence>